<dbReference type="InterPro" id="IPR008257">
    <property type="entry name" value="Pept_M19"/>
</dbReference>
<proteinExistence type="predicted"/>
<dbReference type="SUPFAM" id="SSF51556">
    <property type="entry name" value="Metallo-dependent hydrolases"/>
    <property type="match status" value="1"/>
</dbReference>
<sequence length="201" mass="22010">MIDFHCDVLCKLLDDDRLDFAAGSDGLDVTFPRLKAAGSLLQTFAVYIPERQHGGMTPVWRSIDLFYRKVLSIPGIRLIRSAADLEAAGRERQIGALLSLEGVDRLDGDLTLLRILYRLGVRAVGLTWNHANWAADGVMEPRGAGLTGKGKEFVRECERLGIIVDVSHLSEAGFGTCATWPAARLSPHTPMPVPYATIRAI</sequence>
<evidence type="ECO:0000313" key="1">
    <source>
        <dbReference type="EMBL" id="GIQ65212.1"/>
    </source>
</evidence>
<accession>A0ABQ4NAF3</accession>
<evidence type="ECO:0000313" key="2">
    <source>
        <dbReference type="Proteomes" id="UP000680304"/>
    </source>
</evidence>
<dbReference type="Gene3D" id="3.20.20.140">
    <property type="entry name" value="Metal-dependent hydrolases"/>
    <property type="match status" value="1"/>
</dbReference>
<evidence type="ECO:0008006" key="3">
    <source>
        <dbReference type="Google" id="ProtNLM"/>
    </source>
</evidence>
<organism evidence="1 2">
    <name type="scientific">Paenibacillus cisolokensis</name>
    <dbReference type="NCBI Taxonomy" id="1658519"/>
    <lineage>
        <taxon>Bacteria</taxon>
        <taxon>Bacillati</taxon>
        <taxon>Bacillota</taxon>
        <taxon>Bacilli</taxon>
        <taxon>Bacillales</taxon>
        <taxon>Paenibacillaceae</taxon>
        <taxon>Paenibacillus</taxon>
    </lineage>
</organism>
<protein>
    <recommendedName>
        <fullName evidence="3">Membrane dipeptidase</fullName>
    </recommendedName>
</protein>
<keyword evidence="2" id="KW-1185">Reference proteome</keyword>
<dbReference type="Proteomes" id="UP000680304">
    <property type="component" value="Unassembled WGS sequence"/>
</dbReference>
<comment type="caution">
    <text evidence="1">The sequence shown here is derived from an EMBL/GenBank/DDBJ whole genome shotgun (WGS) entry which is preliminary data.</text>
</comment>
<dbReference type="PANTHER" id="PTHR10443">
    <property type="entry name" value="MICROSOMAL DIPEPTIDASE"/>
    <property type="match status" value="1"/>
</dbReference>
<dbReference type="PANTHER" id="PTHR10443:SF12">
    <property type="entry name" value="DIPEPTIDASE"/>
    <property type="match status" value="1"/>
</dbReference>
<dbReference type="EMBL" id="BOVJ01000124">
    <property type="protein sequence ID" value="GIQ65212.1"/>
    <property type="molecule type" value="Genomic_DNA"/>
</dbReference>
<dbReference type="Pfam" id="PF01244">
    <property type="entry name" value="Peptidase_M19"/>
    <property type="match status" value="1"/>
</dbReference>
<name>A0ABQ4NAF3_9BACL</name>
<reference evidence="1 2" key="1">
    <citation type="submission" date="2021-04" db="EMBL/GenBank/DDBJ databases">
        <title>Draft genome sequence of Paenibacillus cisolokensis, LC2-13A.</title>
        <authorList>
            <person name="Uke A."/>
            <person name="Chhe C."/>
            <person name="Baramee S."/>
            <person name="Kosugi A."/>
        </authorList>
    </citation>
    <scope>NUCLEOTIDE SEQUENCE [LARGE SCALE GENOMIC DNA]</scope>
    <source>
        <strain evidence="1 2">LC2-13A</strain>
    </source>
</reference>
<dbReference type="PROSITE" id="PS51365">
    <property type="entry name" value="RENAL_DIPEPTIDASE_2"/>
    <property type="match status" value="1"/>
</dbReference>
<dbReference type="InterPro" id="IPR032466">
    <property type="entry name" value="Metal_Hydrolase"/>
</dbReference>
<gene>
    <name evidence="1" type="ORF">PACILC2_37800</name>
</gene>